<dbReference type="Pfam" id="PF13089">
    <property type="entry name" value="PP_kinase_N"/>
    <property type="match status" value="1"/>
</dbReference>
<comment type="similarity">
    <text evidence="6 7">Belongs to the polyphosphate kinase 1 (PPK1) family.</text>
</comment>
<dbReference type="Pfam" id="PF17941">
    <property type="entry name" value="PP_kinase_C_1"/>
    <property type="match status" value="1"/>
</dbReference>
<feature type="binding site" evidence="6">
    <location>
        <position position="581"/>
    </location>
    <ligand>
        <name>ATP</name>
        <dbReference type="ChEBI" id="CHEBI:30616"/>
    </ligand>
</feature>
<evidence type="ECO:0000256" key="7">
    <source>
        <dbReference type="RuleBase" id="RU003800"/>
    </source>
</evidence>
<dbReference type="Gene3D" id="3.30.1840.10">
    <property type="entry name" value="Polyphosphate kinase middle domain"/>
    <property type="match status" value="1"/>
</dbReference>
<feature type="active site" description="Phosphohistidine intermediate" evidence="6">
    <location>
        <position position="452"/>
    </location>
</feature>
<dbReference type="InterPro" id="IPR025198">
    <property type="entry name" value="PPK_N_dom"/>
</dbReference>
<evidence type="ECO:0000256" key="1">
    <source>
        <dbReference type="ARBA" id="ARBA00022553"/>
    </source>
</evidence>
<evidence type="ECO:0000256" key="5">
    <source>
        <dbReference type="ARBA" id="ARBA00022840"/>
    </source>
</evidence>
<dbReference type="PIRSF" id="PIRSF015589">
    <property type="entry name" value="PP_kinase"/>
    <property type="match status" value="1"/>
</dbReference>
<proteinExistence type="inferred from homology"/>
<evidence type="ECO:0000259" key="12">
    <source>
        <dbReference type="Pfam" id="PF17941"/>
    </source>
</evidence>
<keyword evidence="5 6" id="KW-0067">ATP-binding</keyword>
<keyword evidence="14" id="KW-1185">Reference proteome</keyword>
<dbReference type="EC" id="2.7.4.1" evidence="6 7"/>
<comment type="cofactor">
    <cofactor evidence="6">
        <name>Mg(2+)</name>
        <dbReference type="ChEBI" id="CHEBI:18420"/>
    </cofactor>
</comment>
<evidence type="ECO:0000256" key="2">
    <source>
        <dbReference type="ARBA" id="ARBA00022679"/>
    </source>
</evidence>
<dbReference type="Gene3D" id="1.20.58.310">
    <property type="entry name" value="Polyphosphate kinase N-terminal domain"/>
    <property type="match status" value="1"/>
</dbReference>
<reference evidence="13 14" key="1">
    <citation type="submission" date="2018-10" db="EMBL/GenBank/DDBJ databases">
        <title>Draft genome of Cortibacter populi DSM10536.</title>
        <authorList>
            <person name="Bernier A.-M."/>
            <person name="Bernard K."/>
        </authorList>
    </citation>
    <scope>NUCLEOTIDE SEQUENCE [LARGE SCALE GENOMIC DNA]</scope>
    <source>
        <strain evidence="13 14">DSM 105136</strain>
    </source>
</reference>
<evidence type="ECO:0000256" key="4">
    <source>
        <dbReference type="ARBA" id="ARBA00022777"/>
    </source>
</evidence>
<comment type="catalytic activity">
    <reaction evidence="6 7">
        <text>[phosphate](n) + ATP = [phosphate](n+1) + ADP</text>
        <dbReference type="Rhea" id="RHEA:19573"/>
        <dbReference type="Rhea" id="RHEA-COMP:9859"/>
        <dbReference type="Rhea" id="RHEA-COMP:14280"/>
        <dbReference type="ChEBI" id="CHEBI:16838"/>
        <dbReference type="ChEBI" id="CHEBI:30616"/>
        <dbReference type="ChEBI" id="CHEBI:456216"/>
        <dbReference type="EC" id="2.7.4.1"/>
    </reaction>
</comment>
<dbReference type="GO" id="GO:0009358">
    <property type="term" value="C:polyphosphate kinase complex"/>
    <property type="evidence" value="ECO:0007669"/>
    <property type="project" value="InterPro"/>
</dbReference>
<feature type="binding site" evidence="6">
    <location>
        <position position="422"/>
    </location>
    <ligand>
        <name>Mg(2+)</name>
        <dbReference type="ChEBI" id="CHEBI:18420"/>
    </ligand>
</feature>
<dbReference type="InterPro" id="IPR025200">
    <property type="entry name" value="PPK_C_dom2"/>
</dbReference>
<evidence type="ECO:0000313" key="13">
    <source>
        <dbReference type="EMBL" id="RMX08822.1"/>
    </source>
</evidence>
<name>A0A3M6R243_9BURK</name>
<feature type="binding site" evidence="6">
    <location>
        <position position="610"/>
    </location>
    <ligand>
        <name>ATP</name>
        <dbReference type="ChEBI" id="CHEBI:30616"/>
    </ligand>
</feature>
<keyword evidence="6" id="KW-0479">Metal-binding</keyword>
<dbReference type="InterPro" id="IPR024953">
    <property type="entry name" value="PP_kinase_middle"/>
</dbReference>
<keyword evidence="2 6" id="KW-0808">Transferase</keyword>
<dbReference type="NCBIfam" id="NF003918">
    <property type="entry name" value="PRK05443.1-2"/>
    <property type="match status" value="1"/>
</dbReference>
<keyword evidence="6" id="KW-0460">Magnesium</keyword>
<keyword evidence="3 6" id="KW-0547">Nucleotide-binding</keyword>
<dbReference type="AlphaFoldDB" id="A0A3M6R243"/>
<comment type="caution">
    <text evidence="13">The sequence shown here is derived from an EMBL/GenBank/DDBJ whole genome shotgun (WGS) entry which is preliminary data.</text>
</comment>
<dbReference type="SUPFAM" id="SSF56024">
    <property type="entry name" value="Phospholipase D/nuclease"/>
    <property type="match status" value="2"/>
</dbReference>
<keyword evidence="4 6" id="KW-0418">Kinase</keyword>
<dbReference type="GO" id="GO:0006799">
    <property type="term" value="P:polyphosphate biosynthetic process"/>
    <property type="evidence" value="ECO:0007669"/>
    <property type="project" value="UniProtKB-UniRule"/>
</dbReference>
<feature type="region of interest" description="Disordered" evidence="8">
    <location>
        <begin position="702"/>
        <end position="732"/>
    </location>
</feature>
<dbReference type="PANTHER" id="PTHR30218:SF0">
    <property type="entry name" value="POLYPHOSPHATE KINASE"/>
    <property type="match status" value="1"/>
</dbReference>
<evidence type="ECO:0000256" key="8">
    <source>
        <dbReference type="SAM" id="MobiDB-lite"/>
    </source>
</evidence>
<feature type="binding site" evidence="6">
    <location>
        <position position="392"/>
    </location>
    <ligand>
        <name>Mg(2+)</name>
        <dbReference type="ChEBI" id="CHEBI:18420"/>
    </ligand>
</feature>
<dbReference type="InterPro" id="IPR036832">
    <property type="entry name" value="PPK_N_dom_sf"/>
</dbReference>
<dbReference type="GO" id="GO:0008976">
    <property type="term" value="F:polyphosphate kinase activity"/>
    <property type="evidence" value="ECO:0007669"/>
    <property type="project" value="UniProtKB-UniRule"/>
</dbReference>
<evidence type="ECO:0000256" key="3">
    <source>
        <dbReference type="ARBA" id="ARBA00022741"/>
    </source>
</evidence>
<dbReference type="Pfam" id="PF02503">
    <property type="entry name" value="PP_kinase"/>
    <property type="match status" value="1"/>
</dbReference>
<feature type="domain" description="Polyphosphate kinase C-terminal" evidence="12">
    <location>
        <begin position="348"/>
        <end position="511"/>
    </location>
</feature>
<feature type="domain" description="Polyphosphate kinase middle" evidence="9">
    <location>
        <begin position="135"/>
        <end position="318"/>
    </location>
</feature>
<feature type="binding site" evidence="6">
    <location>
        <position position="485"/>
    </location>
    <ligand>
        <name>ATP</name>
        <dbReference type="ChEBI" id="CHEBI:30616"/>
    </ligand>
</feature>
<gene>
    <name evidence="13" type="primary">ppk1</name>
    <name evidence="6" type="synonym">ppk</name>
    <name evidence="13" type="ORF">D8I35_01205</name>
</gene>
<feature type="binding site" evidence="6">
    <location>
        <position position="62"/>
    </location>
    <ligand>
        <name>ATP</name>
        <dbReference type="ChEBI" id="CHEBI:30616"/>
    </ligand>
</feature>
<dbReference type="InterPro" id="IPR036830">
    <property type="entry name" value="PP_kinase_middle_dom_sf"/>
</dbReference>
<dbReference type="OrthoDB" id="9761456at2"/>
<organism evidence="13 14">
    <name type="scientific">Corticibacter populi</name>
    <dbReference type="NCBI Taxonomy" id="1550736"/>
    <lineage>
        <taxon>Bacteria</taxon>
        <taxon>Pseudomonadati</taxon>
        <taxon>Pseudomonadota</taxon>
        <taxon>Betaproteobacteria</taxon>
        <taxon>Burkholderiales</taxon>
        <taxon>Comamonadaceae</taxon>
        <taxon>Corticibacter</taxon>
    </lineage>
</organism>
<comment type="function">
    <text evidence="6 7">Catalyzes the reversible transfer of the terminal phosphate of ATP to form a long-chain polyphosphate (polyP).</text>
</comment>
<feature type="domain" description="Polyphosphate kinase N-terminal" evidence="10">
    <location>
        <begin position="25"/>
        <end position="125"/>
    </location>
</feature>
<keyword evidence="1 6" id="KW-0597">Phosphoprotein</keyword>
<evidence type="ECO:0000313" key="14">
    <source>
        <dbReference type="Proteomes" id="UP000278006"/>
    </source>
</evidence>
<evidence type="ECO:0000256" key="6">
    <source>
        <dbReference type="HAMAP-Rule" id="MF_00347"/>
    </source>
</evidence>
<dbReference type="SUPFAM" id="SSF140356">
    <property type="entry name" value="PPK N-terminal domain-like"/>
    <property type="match status" value="1"/>
</dbReference>
<dbReference type="EMBL" id="RDQO01000001">
    <property type="protein sequence ID" value="RMX08822.1"/>
    <property type="molecule type" value="Genomic_DNA"/>
</dbReference>
<dbReference type="Proteomes" id="UP000278006">
    <property type="component" value="Unassembled WGS sequence"/>
</dbReference>
<dbReference type="GO" id="GO:0046872">
    <property type="term" value="F:metal ion binding"/>
    <property type="evidence" value="ECO:0007669"/>
    <property type="project" value="UniProtKB-KW"/>
</dbReference>
<dbReference type="NCBIfam" id="NF003921">
    <property type="entry name" value="PRK05443.2-2"/>
    <property type="match status" value="1"/>
</dbReference>
<sequence>MNRTQIEAEAELIVHLARPEHIQWLDRDHSILAFNERVFDWALRTDVPLLERLRYLCIVTSNLDEFFEVRVADHLEAARDGVLDDEYSVESYRRISEKAHKLVQRQYELYNKVLLPALTGQGVQIFAHGKRNAGQRRWVSEYFNREVKPLLTPVALDPAHPFPQVANKSLNFIVRLDGEDAFGHTNEIAIVKVPRVLPRFVRLPDSLAGGKGKIGVVSLSSIIRAHLHELFAGRQVVEFSQFRVTRHSDLAVVEGEIQNLRTALRKGLQHRHFGKATRIEVSSSCSEQIASLLLAQYGLPAEALYRVEGPVNLVRLNQVIDLIDDDRPALLFPKWIPQWPRSLKNSENLFARLRQKDVVIHQPFESFDAVVEFLRQAVKDPDVLAIKQTVYRTGPDSVMMELLREAVRKGKEVTAVVELKARFDEENNINWAEALESVGAQVVYGIVGLKTHAKMLLVTRREARGLKRYGHLSTGNYNPRTARLYTDISYLTANDAITSDMDAVFTLLASQAGLPQLNRLMVAPFNLHSSMVENIARTVTAAQAGQPARIVAKMNALTDWGLAEALYKAAQAGVQIDLIVRAACILPALNETAKGGAIRIRSIVGRFLEHSRVFFFQAGDEEQLFLSSADWMNRNMVRRVELAWPVNDPALRQRIVDECLVAYLMDDRDAWVLLENGIYRRLEGDTVNASAQQMLAHYFSTTPMPRASTRPRSRNAAAKTLRAAGDGGSKKK</sequence>
<dbReference type="InterPro" id="IPR003414">
    <property type="entry name" value="PP_kinase"/>
</dbReference>
<evidence type="ECO:0000259" key="9">
    <source>
        <dbReference type="Pfam" id="PF02503"/>
    </source>
</evidence>
<dbReference type="Gene3D" id="3.30.870.10">
    <property type="entry name" value="Endonuclease Chain A"/>
    <property type="match status" value="2"/>
</dbReference>
<evidence type="ECO:0000259" key="10">
    <source>
        <dbReference type="Pfam" id="PF13089"/>
    </source>
</evidence>
<dbReference type="Pfam" id="PF13090">
    <property type="entry name" value="PP_kinase_C"/>
    <property type="match status" value="1"/>
</dbReference>
<comment type="PTM">
    <text evidence="6 7">An intermediate of this reaction is the autophosphorylated ppk in which a phosphate is covalently linked to a histidine residue through a N-P bond.</text>
</comment>
<dbReference type="GO" id="GO:0005524">
    <property type="term" value="F:ATP binding"/>
    <property type="evidence" value="ECO:0007669"/>
    <property type="project" value="UniProtKB-KW"/>
</dbReference>
<feature type="domain" description="Polyphosphate kinase C-terminal" evidence="11">
    <location>
        <begin position="520"/>
        <end position="686"/>
    </location>
</feature>
<dbReference type="SUPFAM" id="SSF143724">
    <property type="entry name" value="PHP14-like"/>
    <property type="match status" value="1"/>
</dbReference>
<dbReference type="HAMAP" id="MF_00347">
    <property type="entry name" value="Polyphosphate_kinase"/>
    <property type="match status" value="1"/>
</dbReference>
<dbReference type="PANTHER" id="PTHR30218">
    <property type="entry name" value="POLYPHOSPHATE KINASE"/>
    <property type="match status" value="1"/>
</dbReference>
<accession>A0A3M6R243</accession>
<dbReference type="InterPro" id="IPR041108">
    <property type="entry name" value="PP_kinase_C_1"/>
</dbReference>
<protein>
    <recommendedName>
        <fullName evidence="6 7">Polyphosphate kinase</fullName>
        <ecNumber evidence="6 7">2.7.4.1</ecNumber>
    </recommendedName>
    <alternativeName>
        <fullName evidence="6">ATP-polyphosphate phosphotransferase</fullName>
    </alternativeName>
    <alternativeName>
        <fullName evidence="6">Polyphosphoric acid kinase</fullName>
    </alternativeName>
</protein>
<evidence type="ECO:0000259" key="11">
    <source>
        <dbReference type="Pfam" id="PF13090"/>
    </source>
</evidence>
<dbReference type="NCBIfam" id="TIGR03705">
    <property type="entry name" value="poly_P_kin"/>
    <property type="match status" value="1"/>
</dbReference>